<dbReference type="InterPro" id="IPR028985">
    <property type="entry name" value="Bacillus_phage_prot-like"/>
</dbReference>
<dbReference type="Pfam" id="PF18066">
    <property type="entry name" value="Phage_ABA_S"/>
    <property type="match status" value="1"/>
</dbReference>
<dbReference type="InterPro" id="IPR041270">
    <property type="entry name" value="Phage_ABA_S"/>
</dbReference>
<geneLocation type="plasmid" evidence="1 2">
    <name>unnamed1</name>
</geneLocation>
<dbReference type="SUPFAM" id="SSF111074">
    <property type="entry name" value="Bacillus phage protein"/>
    <property type="match status" value="1"/>
</dbReference>
<evidence type="ECO:0000313" key="1">
    <source>
        <dbReference type="EMBL" id="AQY42352.1"/>
    </source>
</evidence>
<proteinExistence type="predicted"/>
<protein>
    <submittedName>
        <fullName evidence="1">Uncharacterized protein</fullName>
    </submittedName>
</protein>
<dbReference type="AlphaFoldDB" id="A0A9W3TJH7"/>
<keyword evidence="1" id="KW-0614">Plasmid</keyword>
<dbReference type="Proteomes" id="UP000191057">
    <property type="component" value="Plasmid unnamed1"/>
</dbReference>
<organism evidence="1 2">
    <name type="scientific">Bacillus thuringiensis</name>
    <dbReference type="NCBI Taxonomy" id="1428"/>
    <lineage>
        <taxon>Bacteria</taxon>
        <taxon>Bacillati</taxon>
        <taxon>Bacillota</taxon>
        <taxon>Bacilli</taxon>
        <taxon>Bacillales</taxon>
        <taxon>Bacillaceae</taxon>
        <taxon>Bacillus</taxon>
        <taxon>Bacillus cereus group</taxon>
    </lineage>
</organism>
<name>A0A9W3TJH7_BACTU</name>
<dbReference type="Gene3D" id="3.30.2120.10">
    <property type="entry name" value="Bacillus phage protein-like"/>
    <property type="match status" value="1"/>
</dbReference>
<dbReference type="RefSeq" id="WP_079246391.1">
    <property type="nucleotide sequence ID" value="NZ_JARSYF010000044.1"/>
</dbReference>
<gene>
    <name evidence="1" type="ORF">B4918_31085</name>
</gene>
<reference evidence="1 2" key="1">
    <citation type="submission" date="2017-03" db="EMBL/GenBank/DDBJ databases">
        <title>Complete genome sequence of Bacillus thuringiensis L-7601, a novel melanin producing strain.</title>
        <authorList>
            <person name="Cai J."/>
            <person name="Cao Z."/>
            <person name="Tan T."/>
        </authorList>
    </citation>
    <scope>NUCLEOTIDE SEQUENCE [LARGE SCALE GENOMIC DNA]</scope>
    <source>
        <strain evidence="1 2">L-7601</strain>
        <plasmid evidence="1 2">unnamed1</plasmid>
    </source>
</reference>
<accession>A0A9W3TJH7</accession>
<sequence>MESSEINNLIAEKVMGWHLQKMKYVAAWFDENSNWTLKQTWNPSNDIRDAWQVVEKMRKDYDFWFELTTPESFSLKTKCYFQLDDIEVSAVCEIAPLAICKAALLAIEAKNKNLTK</sequence>
<evidence type="ECO:0000313" key="2">
    <source>
        <dbReference type="Proteomes" id="UP000191057"/>
    </source>
</evidence>
<dbReference type="EMBL" id="CP020003">
    <property type="protein sequence ID" value="AQY42352.1"/>
    <property type="molecule type" value="Genomic_DNA"/>
</dbReference>